<dbReference type="InterPro" id="IPR036084">
    <property type="entry name" value="Ser_inhib-like_sf"/>
</dbReference>
<dbReference type="EMBL" id="JAIFRP010000012">
    <property type="protein sequence ID" value="KAK2586518.1"/>
    <property type="molecule type" value="Genomic_DNA"/>
</dbReference>
<evidence type="ECO:0000259" key="4">
    <source>
        <dbReference type="Pfam" id="PF01826"/>
    </source>
</evidence>
<dbReference type="Pfam" id="PF01826">
    <property type="entry name" value="TIL"/>
    <property type="match status" value="1"/>
</dbReference>
<gene>
    <name evidence="5" type="ORF">KPH14_011410</name>
</gene>
<evidence type="ECO:0000313" key="6">
    <source>
        <dbReference type="Proteomes" id="UP001258017"/>
    </source>
</evidence>
<feature type="chain" id="PRO_5042243606" description="TIL domain-containing protein" evidence="3">
    <location>
        <begin position="23"/>
        <end position="99"/>
    </location>
</feature>
<organism evidence="5 6">
    <name type="scientific">Odynerus spinipes</name>
    <dbReference type="NCBI Taxonomy" id="1348599"/>
    <lineage>
        <taxon>Eukaryota</taxon>
        <taxon>Metazoa</taxon>
        <taxon>Ecdysozoa</taxon>
        <taxon>Arthropoda</taxon>
        <taxon>Hexapoda</taxon>
        <taxon>Insecta</taxon>
        <taxon>Pterygota</taxon>
        <taxon>Neoptera</taxon>
        <taxon>Endopterygota</taxon>
        <taxon>Hymenoptera</taxon>
        <taxon>Apocrita</taxon>
        <taxon>Aculeata</taxon>
        <taxon>Vespoidea</taxon>
        <taxon>Vespidae</taxon>
        <taxon>Eumeninae</taxon>
        <taxon>Odynerus</taxon>
    </lineage>
</organism>
<comment type="caution">
    <text evidence="5">The sequence shown here is derived from an EMBL/GenBank/DDBJ whole genome shotgun (WGS) entry which is preliminary data.</text>
</comment>
<dbReference type="CDD" id="cd19941">
    <property type="entry name" value="TIL"/>
    <property type="match status" value="1"/>
</dbReference>
<dbReference type="GO" id="GO:0004867">
    <property type="term" value="F:serine-type endopeptidase inhibitor activity"/>
    <property type="evidence" value="ECO:0007669"/>
    <property type="project" value="UniProtKB-KW"/>
</dbReference>
<evidence type="ECO:0000256" key="3">
    <source>
        <dbReference type="SAM" id="SignalP"/>
    </source>
</evidence>
<keyword evidence="3" id="KW-0732">Signal</keyword>
<comment type="similarity">
    <text evidence="1">Belongs to the serine protease inhibitor-like (TIL domain-containing) family.</text>
</comment>
<dbReference type="Gene3D" id="2.10.25.10">
    <property type="entry name" value="Laminin"/>
    <property type="match status" value="1"/>
</dbReference>
<dbReference type="AlphaFoldDB" id="A0AAD9VTJ4"/>
<dbReference type="Proteomes" id="UP001258017">
    <property type="component" value="Unassembled WGS sequence"/>
</dbReference>
<reference evidence="5" key="1">
    <citation type="submission" date="2021-08" db="EMBL/GenBank/DDBJ databases">
        <authorList>
            <person name="Misof B."/>
            <person name="Oliver O."/>
            <person name="Podsiadlowski L."/>
            <person name="Donath A."/>
            <person name="Peters R."/>
            <person name="Mayer C."/>
            <person name="Rust J."/>
            <person name="Gunkel S."/>
            <person name="Lesny P."/>
            <person name="Martin S."/>
            <person name="Oeyen J.P."/>
            <person name="Petersen M."/>
            <person name="Panagiotis P."/>
            <person name="Wilbrandt J."/>
            <person name="Tanja T."/>
        </authorList>
    </citation>
    <scope>NUCLEOTIDE SEQUENCE</scope>
    <source>
        <strain evidence="5">GBR_01_08_01A</strain>
        <tissue evidence="5">Thorax + abdomen</tissue>
    </source>
</reference>
<dbReference type="InterPro" id="IPR002919">
    <property type="entry name" value="TIL_dom"/>
</dbReference>
<feature type="domain" description="TIL" evidence="4">
    <location>
        <begin position="30"/>
        <end position="82"/>
    </location>
</feature>
<name>A0AAD9VTJ4_9HYME</name>
<reference evidence="5" key="2">
    <citation type="journal article" date="2023" name="Commun. Biol.">
        <title>Intrasexual cuticular hydrocarbon dimorphism in a wasp sheds light on hydrocarbon biosynthesis genes in Hymenoptera.</title>
        <authorList>
            <person name="Moris V.C."/>
            <person name="Podsiadlowski L."/>
            <person name="Martin S."/>
            <person name="Oeyen J.P."/>
            <person name="Donath A."/>
            <person name="Petersen M."/>
            <person name="Wilbrandt J."/>
            <person name="Misof B."/>
            <person name="Liedtke D."/>
            <person name="Thamm M."/>
            <person name="Scheiner R."/>
            <person name="Schmitt T."/>
            <person name="Niehuis O."/>
        </authorList>
    </citation>
    <scope>NUCLEOTIDE SEQUENCE</scope>
    <source>
        <strain evidence="5">GBR_01_08_01A</strain>
    </source>
</reference>
<keyword evidence="6" id="KW-1185">Reference proteome</keyword>
<accession>A0AAD9VTJ4</accession>
<protein>
    <recommendedName>
        <fullName evidence="4">TIL domain-containing protein</fullName>
    </recommendedName>
</protein>
<evidence type="ECO:0000256" key="1">
    <source>
        <dbReference type="ARBA" id="ARBA00007611"/>
    </source>
</evidence>
<dbReference type="SUPFAM" id="SSF57567">
    <property type="entry name" value="Serine protease inhibitors"/>
    <property type="match status" value="1"/>
</dbReference>
<proteinExistence type="inferred from homology"/>
<feature type="signal peptide" evidence="3">
    <location>
        <begin position="1"/>
        <end position="22"/>
    </location>
</feature>
<keyword evidence="2" id="KW-0646">Protease inhibitor</keyword>
<evidence type="ECO:0000256" key="2">
    <source>
        <dbReference type="ARBA" id="ARBA00022900"/>
    </source>
</evidence>
<evidence type="ECO:0000313" key="5">
    <source>
        <dbReference type="EMBL" id="KAK2586518.1"/>
    </source>
</evidence>
<keyword evidence="2" id="KW-0722">Serine protease inhibitor</keyword>
<sequence>MFRKIVILLTIVTLLFVTITIGKPAKEKHCTNDEVWTSSNATCEPSCGFPDGKRCLFKIPGCICKEGLLRNKYGKCVNSSDCGNERRGPVVFRYTDDNV</sequence>